<reference evidence="8 9" key="1">
    <citation type="submission" date="2017-06" db="EMBL/GenBank/DDBJ databases">
        <title>Investigating the central metabolism of Clostridium thermosuccinogenes.</title>
        <authorList>
            <person name="Koendjbiharie J.G."/>
            <person name="van Kranenburg R."/>
        </authorList>
    </citation>
    <scope>NUCLEOTIDE SEQUENCE [LARGE SCALE GENOMIC DNA]</scope>
    <source>
        <strain evidence="8 9">DSM 5806</strain>
    </source>
</reference>
<dbReference type="SUPFAM" id="SSF53850">
    <property type="entry name" value="Periplasmic binding protein-like II"/>
    <property type="match status" value="1"/>
</dbReference>
<feature type="signal peptide" evidence="7">
    <location>
        <begin position="1"/>
        <end position="25"/>
    </location>
</feature>
<evidence type="ECO:0000256" key="2">
    <source>
        <dbReference type="ARBA" id="ARBA00022729"/>
    </source>
</evidence>
<name>A0A2K2F4Y3_9CLOT</name>
<feature type="chain" id="PRO_5039003781" description="ABC transporter substrate-binding protein" evidence="7">
    <location>
        <begin position="26"/>
        <end position="556"/>
    </location>
</feature>
<gene>
    <name evidence="8" type="ORF">CDQ84_08540</name>
</gene>
<keyword evidence="1" id="KW-1003">Cell membrane</keyword>
<proteinExistence type="predicted"/>
<accession>A0A2K2F4Y3</accession>
<dbReference type="Gene3D" id="3.40.190.10">
    <property type="entry name" value="Periplasmic binding protein-like II"/>
    <property type="match status" value="2"/>
</dbReference>
<dbReference type="InterPro" id="IPR050490">
    <property type="entry name" value="Bact_solute-bd_prot1"/>
</dbReference>
<comment type="caution">
    <text evidence="8">The sequence shown here is derived from an EMBL/GenBank/DDBJ whole genome shotgun (WGS) entry which is preliminary data.</text>
</comment>
<evidence type="ECO:0000313" key="9">
    <source>
        <dbReference type="Proteomes" id="UP000236151"/>
    </source>
</evidence>
<keyword evidence="4" id="KW-0564">Palmitate</keyword>
<feature type="region of interest" description="Disordered" evidence="6">
    <location>
        <begin position="29"/>
        <end position="48"/>
    </location>
</feature>
<evidence type="ECO:0008006" key="10">
    <source>
        <dbReference type="Google" id="ProtNLM"/>
    </source>
</evidence>
<evidence type="ECO:0000256" key="1">
    <source>
        <dbReference type="ARBA" id="ARBA00022475"/>
    </source>
</evidence>
<dbReference type="KEGG" id="cthd:CDO33_14835"/>
<dbReference type="PANTHER" id="PTHR43649:SF33">
    <property type="entry name" value="POLYGALACTURONAN_RHAMNOGALACTURONAN-BINDING PROTEIN YTCQ"/>
    <property type="match status" value="1"/>
</dbReference>
<sequence length="556" mass="63902">MFKLIRISATILVILLMVASFTNCSAVEKNDSSEETSRQTEGNQKITEPRVGEGSWTLDISPVKLDWYINFGWYDKKWDAGNTLFDKVVTEQTGVDINIIVPAGNGDGKLTSMIASGDLPDLVTLDNWSSIRTDLSNSGLFHPLNKLAEEYAPDLYKYIPESMIKWYTEEDGNWYAIANYYTGPEWLVGDAYIENSNGIIARKDIMDQLGIKPEDFTTQDGAVDALLKVKNACLKYDGKDIIPFFTQWNDWAMARMWAIPWETPEGDWQDINMHPKYLEMYKFLNRLWRHGLMHNDNFTSWAGEKISQGICFSYMGNTDDVRDSIAAAFRKDKRIVYVPVGPIHALDGEEPLYDQAGTGWTSTFITKQSRNPDRAIRLLTFLASDEGQMLTWYGVEGETYEIVDGKVRYSEAYKKMKSDNPDMAKRIYGVDTFWPLQQSMFFQRTVDSGDLPEVDRHYMAIRRYFSGYSVWTPETMGIIPDKGTREAGINIMIGEYWSEQNIRMIMAKSEEEVEHIYNAAVEHVYEMGYAEVYEACNKKYKEQKAKLGRDVSYPRH</sequence>
<dbReference type="AlphaFoldDB" id="A0A2K2F4Y3"/>
<dbReference type="PANTHER" id="PTHR43649">
    <property type="entry name" value="ARABINOSE-BINDING PROTEIN-RELATED"/>
    <property type="match status" value="1"/>
</dbReference>
<dbReference type="InterPro" id="IPR006059">
    <property type="entry name" value="SBP"/>
</dbReference>
<keyword evidence="2 7" id="KW-0732">Signal</keyword>
<dbReference type="Pfam" id="PF01547">
    <property type="entry name" value="SBP_bac_1"/>
    <property type="match status" value="1"/>
</dbReference>
<organism evidence="8 9">
    <name type="scientific">Clostridium thermosuccinogenes</name>
    <dbReference type="NCBI Taxonomy" id="84032"/>
    <lineage>
        <taxon>Bacteria</taxon>
        <taxon>Bacillati</taxon>
        <taxon>Bacillota</taxon>
        <taxon>Clostridia</taxon>
        <taxon>Eubacteriales</taxon>
        <taxon>Clostridiaceae</taxon>
        <taxon>Clostridium</taxon>
    </lineage>
</organism>
<evidence type="ECO:0000256" key="4">
    <source>
        <dbReference type="ARBA" id="ARBA00023139"/>
    </source>
</evidence>
<feature type="compositionally biased region" description="Basic and acidic residues" evidence="6">
    <location>
        <begin position="29"/>
        <end position="38"/>
    </location>
</feature>
<evidence type="ECO:0000313" key="8">
    <source>
        <dbReference type="EMBL" id="PNT99500.1"/>
    </source>
</evidence>
<keyword evidence="5" id="KW-0449">Lipoprotein</keyword>
<evidence type="ECO:0000256" key="3">
    <source>
        <dbReference type="ARBA" id="ARBA00023136"/>
    </source>
</evidence>
<dbReference type="OrthoDB" id="9787283at2"/>
<evidence type="ECO:0000256" key="7">
    <source>
        <dbReference type="SAM" id="SignalP"/>
    </source>
</evidence>
<dbReference type="RefSeq" id="WP_103081315.1">
    <property type="nucleotide sequence ID" value="NZ_CP021850.1"/>
</dbReference>
<protein>
    <recommendedName>
        <fullName evidence="10">ABC transporter substrate-binding protein</fullName>
    </recommendedName>
</protein>
<keyword evidence="9" id="KW-1185">Reference proteome</keyword>
<dbReference type="Proteomes" id="UP000236151">
    <property type="component" value="Unassembled WGS sequence"/>
</dbReference>
<dbReference type="EMBL" id="NIOJ01000018">
    <property type="protein sequence ID" value="PNT99500.1"/>
    <property type="molecule type" value="Genomic_DNA"/>
</dbReference>
<keyword evidence="3" id="KW-0472">Membrane</keyword>
<evidence type="ECO:0000256" key="6">
    <source>
        <dbReference type="SAM" id="MobiDB-lite"/>
    </source>
</evidence>
<evidence type="ECO:0000256" key="5">
    <source>
        <dbReference type="ARBA" id="ARBA00023288"/>
    </source>
</evidence>